<dbReference type="PANTHER" id="PTHR41313:SF1">
    <property type="entry name" value="DNA METHYLASE ADENINE-SPECIFIC DOMAIN-CONTAINING PROTEIN"/>
    <property type="match status" value="1"/>
</dbReference>
<dbReference type="SMART" id="SM00487">
    <property type="entry name" value="DEXDc"/>
    <property type="match status" value="1"/>
</dbReference>
<dbReference type="SMART" id="SM00490">
    <property type="entry name" value="HELICc"/>
    <property type="match status" value="1"/>
</dbReference>
<organism evidence="2 3">
    <name type="scientific">Faecalispora sporosphaeroides</name>
    <dbReference type="NCBI Taxonomy" id="1549"/>
    <lineage>
        <taxon>Bacteria</taxon>
        <taxon>Bacillati</taxon>
        <taxon>Bacillota</taxon>
        <taxon>Clostridia</taxon>
        <taxon>Eubacteriales</taxon>
        <taxon>Oscillospiraceae</taxon>
        <taxon>Faecalispora</taxon>
    </lineage>
</organism>
<dbReference type="Pfam" id="PF00271">
    <property type="entry name" value="Helicase_C"/>
    <property type="match status" value="1"/>
</dbReference>
<dbReference type="GO" id="GO:0005524">
    <property type="term" value="F:ATP binding"/>
    <property type="evidence" value="ECO:0007669"/>
    <property type="project" value="InterPro"/>
</dbReference>
<dbReference type="GO" id="GO:0004386">
    <property type="term" value="F:helicase activity"/>
    <property type="evidence" value="ECO:0007669"/>
    <property type="project" value="UniProtKB-KW"/>
</dbReference>
<dbReference type="InterPro" id="IPR006935">
    <property type="entry name" value="Helicase/UvrB_N"/>
</dbReference>
<feature type="domain" description="Helicase C-terminal" evidence="1">
    <location>
        <begin position="1441"/>
        <end position="1626"/>
    </location>
</feature>
<reference evidence="2" key="1">
    <citation type="submission" date="2019-04" db="EMBL/GenBank/DDBJ databases">
        <title>Evolution of Biomass-Degrading Anaerobic Consortia Revealed by Metagenomics.</title>
        <authorList>
            <person name="Peng X."/>
        </authorList>
    </citation>
    <scope>NUCLEOTIDE SEQUENCE</scope>
    <source>
        <strain evidence="2">SIG551</strain>
    </source>
</reference>
<comment type="caution">
    <text evidence="2">The sequence shown here is derived from an EMBL/GenBank/DDBJ whole genome shotgun (WGS) entry which is preliminary data.</text>
</comment>
<dbReference type="InterPro" id="IPR001650">
    <property type="entry name" value="Helicase_C-like"/>
</dbReference>
<keyword evidence="2" id="KW-0347">Helicase</keyword>
<evidence type="ECO:0000259" key="1">
    <source>
        <dbReference type="PROSITE" id="PS51194"/>
    </source>
</evidence>
<keyword evidence="2" id="KW-0067">ATP-binding</keyword>
<name>A0A928Q5X2_9FIRM</name>
<dbReference type="PROSITE" id="PS51194">
    <property type="entry name" value="HELICASE_CTER"/>
    <property type="match status" value="1"/>
</dbReference>
<dbReference type="GO" id="GO:0003677">
    <property type="term" value="F:DNA binding"/>
    <property type="evidence" value="ECO:0007669"/>
    <property type="project" value="InterPro"/>
</dbReference>
<dbReference type="InterPro" id="IPR052933">
    <property type="entry name" value="DNA_Protect_Modify"/>
</dbReference>
<evidence type="ECO:0000313" key="2">
    <source>
        <dbReference type="EMBL" id="MBE6834270.1"/>
    </source>
</evidence>
<sequence length="1874" mass="213583">MDTLNGEDAYLAFVSEEDFRDIYLFSALTECSQEHRQVIYNFYLSNPKASDATKFLKNLEGIHGSSITFRNGYDGFYFFNGKGLELSVRLPEGDYHRTASWSVVQKEIRTMIAEGRYLIPEPVQQPQQLSLFDAFVSSTPAKASGKTGSTSDFDEQNPDVLLQNNVANLEQSEEHIPTPLTLPTKPILIKSVPTNNQSPQIEHQTEIVAAFKQGEFVRVPWGEEDLQGKILTYGNQSVTLFIGPYSWSVQVIERDYFDLHAELTQAIDTQAVENLSNFHYSDTSELTGGQKTHYKDNVQAIILLKRLENEHRWATPEEQCILSRYVGWGGISQAFDGRNDSWTKEYQELKQLLTPEEYTAARASTLTAFYTPPAVIQAIHAGLVNFGFTGGNISEPACGIGRFFGHLPADIEKNSKLYGVELDSITGRIAQQLYQNADIQIKGYEKAVYPDNFFDVSIGNVPFGEFKVSDTRYDKMNLLIHDYFFIKALDKTRPGGLLTFVTSKGTMDKANDTVRRYIAQRAELIGAIRLPNTMMKAEANTEVTTDIIFLQKREKLIDAEPEWIHLAQTEDGVPVNSYFADHPEMMLGKMVYSSNMYGNAKDTALISRKDSDWRNEIMDAITKLQATYSEPIMQTNAGSPEEVIPATPEVKNFSFTIVDDRIYFRENSQMIKRDFTGIREQRVRGMIEIRKAMREVIRVQSNDFPEKAIQDTQAELNHLYDDYVKKYGYLTDKGNRIAFSEDSDYPLLCSLESINEDGAVQKAAIFTKRTIRQPHNITHVDTALEALPLCLNEKGKLDLSYISKLTGKTKEQVVEELGGTIYKDPIEGNYVTADDYLSGNVRQKLSIAQAAAAEDAQYQINVEALTKVQPKDIDASQIDIRLGSPLLDTDEIRQFVLDTLEPPVSLQKFKVIYVPSEALWKVNGVPHSLVGNNVKATKNFGTHRMNAYELLEQSLNQKSPTIRDRKEDNTYVVNPKETAAAREKQKALERKFEDWIFRDPERRERLTRKYNDIYNNIRLRQYDGSYLTFPGMTPEINLRPHQRNAVARILNSGNALLAHCVGAGKTYTMVTAAMEGKRLGLWNKSMFVVPGHLLEQWANDFLTLYPGAKILIATKQDFERIKRQRLISRIALSDIDAVIIANTSFEKIPVSPERQERIIQEQIASLEDAMDLALDENDEDWTIKQMERTKKTLQERLERLSDQSRKDDLLTFEELGVDQLFVDEAHYYKNLFIPTKMTNVAGISSSHAIKSTDLLIKIDYLSELHHKQMGVVFATGTPVSNSMAELFVMMRYLEYDKLVELGLQHFDAWAAQFGRKVASLELTPDGTQYRYKTRFAEFVNLPELMNLYSLVADIQTAEMLKLPVPALKGGKAQIIVAKPSTDQLDLVDDIIECFEKIHNGAVEPWEDNALKETHRGRCGALDMRVLDPSYEDFEGSKINLAVKNIFDIWQQSSAKKSTQMIFCDLSTPKMIKMEVKDGVAEMAEAPFSVYDDIKTKLEQKGIPKHEIAFIHQAKTDKQKESLFADMRAGRVRILLGSTTKMGAGTNAQRKIVAIHHLDCPWRPGDLEQRNGRAFRQGNENDEVAEYRYVTEGTFDAYSWQILEQKQKFIGQVSTGQCIERHAKDIDETVLDYATVKMLSTNDPRIKQREELRVRVSELYTLKAQYNSERYAMEDDFVKYLPQKVLLCKQTIRNFERDLQSRNAETKPDFVIELFGKQYDKRKIAGEIILQKAKSYFADGEYFPIGHYRGFDLELTYSLLNRTHILSIKGAARHNIDLGEDPLGCIARMDNILNDMEKVIENNRKSAEYAQQQLTELKAQLDAPWEHELELTEKAAQLEKLDIELSQDMNKGGNAYEETLEVDNYEIEEPEMEIT</sequence>
<dbReference type="Gene3D" id="3.40.50.300">
    <property type="entry name" value="P-loop containing nucleotide triphosphate hydrolases"/>
    <property type="match status" value="2"/>
</dbReference>
<keyword evidence="2" id="KW-0378">Hydrolase</keyword>
<dbReference type="Proteomes" id="UP000754750">
    <property type="component" value="Unassembled WGS sequence"/>
</dbReference>
<evidence type="ECO:0000313" key="3">
    <source>
        <dbReference type="Proteomes" id="UP000754750"/>
    </source>
</evidence>
<accession>A0A928Q5X2</accession>
<dbReference type="Pfam" id="PF04851">
    <property type="entry name" value="ResIII"/>
    <property type="match status" value="1"/>
</dbReference>
<dbReference type="InterPro" id="IPR027417">
    <property type="entry name" value="P-loop_NTPase"/>
</dbReference>
<dbReference type="InterPro" id="IPR029063">
    <property type="entry name" value="SAM-dependent_MTases_sf"/>
</dbReference>
<protein>
    <submittedName>
        <fullName evidence="2">Helicase</fullName>
    </submittedName>
</protein>
<dbReference type="PRINTS" id="PR00507">
    <property type="entry name" value="N12N6MTFRASE"/>
</dbReference>
<dbReference type="Gene3D" id="3.40.50.150">
    <property type="entry name" value="Vaccinia Virus protein VP39"/>
    <property type="match status" value="1"/>
</dbReference>
<dbReference type="SUPFAM" id="SSF53335">
    <property type="entry name" value="S-adenosyl-L-methionine-dependent methyltransferases"/>
    <property type="match status" value="1"/>
</dbReference>
<dbReference type="PANTHER" id="PTHR41313">
    <property type="entry name" value="ADENINE-SPECIFIC METHYLTRANSFERASE"/>
    <property type="match status" value="1"/>
</dbReference>
<dbReference type="SUPFAM" id="SSF52540">
    <property type="entry name" value="P-loop containing nucleoside triphosphate hydrolases"/>
    <property type="match status" value="2"/>
</dbReference>
<dbReference type="InterPro" id="IPR014001">
    <property type="entry name" value="Helicase_ATP-bd"/>
</dbReference>
<dbReference type="GO" id="GO:0016787">
    <property type="term" value="F:hydrolase activity"/>
    <property type="evidence" value="ECO:0007669"/>
    <property type="project" value="InterPro"/>
</dbReference>
<dbReference type="EMBL" id="SVNY01000006">
    <property type="protein sequence ID" value="MBE6834270.1"/>
    <property type="molecule type" value="Genomic_DNA"/>
</dbReference>
<proteinExistence type="predicted"/>
<keyword evidence="2" id="KW-0547">Nucleotide-binding</keyword>
<gene>
    <name evidence="2" type="ORF">E7512_11960</name>
</gene>